<accession>A0A518I260</accession>
<dbReference type="AlphaFoldDB" id="A0A518I260"/>
<evidence type="ECO:0000313" key="2">
    <source>
        <dbReference type="EMBL" id="QDV47171.1"/>
    </source>
</evidence>
<organism evidence="2 3">
    <name type="scientific">Stieleria neptunia</name>
    <dbReference type="NCBI Taxonomy" id="2527979"/>
    <lineage>
        <taxon>Bacteria</taxon>
        <taxon>Pseudomonadati</taxon>
        <taxon>Planctomycetota</taxon>
        <taxon>Planctomycetia</taxon>
        <taxon>Pirellulales</taxon>
        <taxon>Pirellulaceae</taxon>
        <taxon>Stieleria</taxon>
    </lineage>
</organism>
<dbReference type="KEGG" id="snep:Enr13x_70800"/>
<dbReference type="EMBL" id="CP037423">
    <property type="protein sequence ID" value="QDV47171.1"/>
    <property type="molecule type" value="Genomic_DNA"/>
</dbReference>
<reference evidence="2 3" key="1">
    <citation type="submission" date="2019-03" db="EMBL/GenBank/DDBJ databases">
        <title>Deep-cultivation of Planctomycetes and their phenomic and genomic characterization uncovers novel biology.</title>
        <authorList>
            <person name="Wiegand S."/>
            <person name="Jogler M."/>
            <person name="Boedeker C."/>
            <person name="Pinto D."/>
            <person name="Vollmers J."/>
            <person name="Rivas-Marin E."/>
            <person name="Kohn T."/>
            <person name="Peeters S.H."/>
            <person name="Heuer A."/>
            <person name="Rast P."/>
            <person name="Oberbeckmann S."/>
            <person name="Bunk B."/>
            <person name="Jeske O."/>
            <person name="Meyerdierks A."/>
            <person name="Storesund J.E."/>
            <person name="Kallscheuer N."/>
            <person name="Luecker S."/>
            <person name="Lage O.M."/>
            <person name="Pohl T."/>
            <person name="Merkel B.J."/>
            <person name="Hornburger P."/>
            <person name="Mueller R.-W."/>
            <person name="Bruemmer F."/>
            <person name="Labrenz M."/>
            <person name="Spormann A.M."/>
            <person name="Op den Camp H."/>
            <person name="Overmann J."/>
            <person name="Amann R."/>
            <person name="Jetten M.S.M."/>
            <person name="Mascher T."/>
            <person name="Medema M.H."/>
            <person name="Devos D.P."/>
            <person name="Kaster A.-K."/>
            <person name="Ovreas L."/>
            <person name="Rohde M."/>
            <person name="Galperin M.Y."/>
            <person name="Jogler C."/>
        </authorList>
    </citation>
    <scope>NUCLEOTIDE SEQUENCE [LARGE SCALE GENOMIC DNA]</scope>
    <source>
        <strain evidence="2 3">Enr13</strain>
    </source>
</reference>
<protein>
    <submittedName>
        <fullName evidence="2">Uncharacterized protein</fullName>
    </submittedName>
</protein>
<feature type="compositionally biased region" description="Basic residues" evidence="1">
    <location>
        <begin position="17"/>
        <end position="26"/>
    </location>
</feature>
<name>A0A518I260_9BACT</name>
<evidence type="ECO:0000313" key="3">
    <source>
        <dbReference type="Proteomes" id="UP000319004"/>
    </source>
</evidence>
<keyword evidence="3" id="KW-1185">Reference proteome</keyword>
<proteinExistence type="predicted"/>
<gene>
    <name evidence="2" type="ORF">Enr13x_70800</name>
</gene>
<sequence length="92" mass="10315">MQSRPTATAHQPPQINCHKKHEKSRKNWGSNTNTGLHQAQAEDSATSIQPNSHALVQFIALPRWTACQIWIASAIVFQADSRGHPKQPQWLP</sequence>
<evidence type="ECO:0000256" key="1">
    <source>
        <dbReference type="SAM" id="MobiDB-lite"/>
    </source>
</evidence>
<feature type="compositionally biased region" description="Polar residues" evidence="1">
    <location>
        <begin position="27"/>
        <end position="47"/>
    </location>
</feature>
<feature type="compositionally biased region" description="Polar residues" evidence="1">
    <location>
        <begin position="1"/>
        <end position="14"/>
    </location>
</feature>
<dbReference type="Proteomes" id="UP000319004">
    <property type="component" value="Chromosome"/>
</dbReference>
<feature type="region of interest" description="Disordered" evidence="1">
    <location>
        <begin position="1"/>
        <end position="47"/>
    </location>
</feature>